<reference evidence="5" key="2">
    <citation type="submission" date="2016-06" db="EMBL/GenBank/DDBJ databases">
        <authorList>
            <person name="Nicholson A.C."/>
        </authorList>
    </citation>
    <scope>NUCLEOTIDE SEQUENCE [LARGE SCALE GENOMIC DNA]</scope>
    <source>
        <strain evidence="5">E6809</strain>
    </source>
</reference>
<dbReference type="InterPro" id="IPR006016">
    <property type="entry name" value="UspA"/>
</dbReference>
<evidence type="ECO:0000313" key="6">
    <source>
        <dbReference type="Proteomes" id="UP000189738"/>
    </source>
</evidence>
<gene>
    <name evidence="4" type="ORF">AYC66_18650</name>
    <name evidence="5" type="ORF">BAY09_07280</name>
</gene>
<reference evidence="4 6" key="1">
    <citation type="submission" date="2016-02" db="EMBL/GenBank/DDBJ databases">
        <authorList>
            <person name="Nicholson A.C."/>
            <person name="Humrighouse B.W."/>
            <person name="Loparev V."/>
            <person name="Emery B."/>
            <person name="Graziano J."/>
            <person name="McQuiston J.R."/>
        </authorList>
    </citation>
    <scope>NUCLEOTIDE SEQUENCE [LARGE SCALE GENOMIC DNA]</scope>
    <source>
        <strain evidence="4 6">E6809</strain>
    </source>
</reference>
<evidence type="ECO:0000313" key="5">
    <source>
        <dbReference type="EMBL" id="OPB47445.1"/>
    </source>
</evidence>
<dbReference type="InterPro" id="IPR006015">
    <property type="entry name" value="Universal_stress_UspA"/>
</dbReference>
<accession>A0A1T3D2G9</accession>
<feature type="domain" description="UspA" evidence="3">
    <location>
        <begin position="3"/>
        <end position="138"/>
    </location>
</feature>
<evidence type="ECO:0000256" key="2">
    <source>
        <dbReference type="PIRNR" id="PIRNR006276"/>
    </source>
</evidence>
<dbReference type="PANTHER" id="PTHR46268:SF6">
    <property type="entry name" value="UNIVERSAL STRESS PROTEIN UP12"/>
    <property type="match status" value="1"/>
</dbReference>
<dbReference type="InterPro" id="IPR014729">
    <property type="entry name" value="Rossmann-like_a/b/a_fold"/>
</dbReference>
<keyword evidence="2" id="KW-0963">Cytoplasm</keyword>
<evidence type="ECO:0000313" key="4">
    <source>
        <dbReference type="EMBL" id="AQX52575.1"/>
    </source>
</evidence>
<dbReference type="Pfam" id="PF00582">
    <property type="entry name" value="Usp"/>
    <property type="match status" value="1"/>
</dbReference>
<dbReference type="PRINTS" id="PR01438">
    <property type="entry name" value="UNVRSLSTRESS"/>
</dbReference>
<dbReference type="CDD" id="cd00293">
    <property type="entry name" value="USP-like"/>
    <property type="match status" value="1"/>
</dbReference>
<dbReference type="Gene3D" id="3.40.50.620">
    <property type="entry name" value="HUPs"/>
    <property type="match status" value="1"/>
</dbReference>
<dbReference type="EMBL" id="CP014339">
    <property type="protein sequence ID" value="AQX52575.1"/>
    <property type="molecule type" value="Genomic_DNA"/>
</dbReference>
<dbReference type="EMBL" id="MAHS01000013">
    <property type="protein sequence ID" value="OPB47445.1"/>
    <property type="molecule type" value="Genomic_DNA"/>
</dbReference>
<dbReference type="Proteomes" id="UP000189738">
    <property type="component" value="Chromosome"/>
</dbReference>
<organism evidence="5">
    <name type="scientific">Elizabethkingia anophelis</name>
    <dbReference type="NCBI Taxonomy" id="1117645"/>
    <lineage>
        <taxon>Bacteria</taxon>
        <taxon>Pseudomonadati</taxon>
        <taxon>Bacteroidota</taxon>
        <taxon>Flavobacteriia</taxon>
        <taxon>Flavobacteriales</taxon>
        <taxon>Weeksellaceae</taxon>
        <taxon>Elizabethkingia</taxon>
    </lineage>
</organism>
<comment type="similarity">
    <text evidence="1 2">Belongs to the universal stress protein A family.</text>
</comment>
<dbReference type="PIRSF" id="PIRSF006276">
    <property type="entry name" value="UspA"/>
    <property type="match status" value="1"/>
</dbReference>
<dbReference type="PANTHER" id="PTHR46268">
    <property type="entry name" value="STRESS RESPONSE PROTEIN NHAX"/>
    <property type="match status" value="1"/>
</dbReference>
<dbReference type="AlphaFoldDB" id="A0A1T3D2G9"/>
<evidence type="ECO:0000259" key="3">
    <source>
        <dbReference type="Pfam" id="PF00582"/>
    </source>
</evidence>
<proteinExistence type="inferred from homology"/>
<protein>
    <recommendedName>
        <fullName evidence="2">Universal stress protein</fullName>
    </recommendedName>
</protein>
<comment type="subcellular location">
    <subcellularLocation>
        <location evidence="2">Cytoplasm</location>
    </subcellularLocation>
</comment>
<sequence>MNMKSIIIALDESIYSPMIARHGFELATSFNSRITILLIRNNEAVVNASLANASIENNSSEVQLIEKIQELNKIFETVECHIIIPEGDPVEEIIRFVTKNTADLLIVGTHGRTGLDHWINGSVAEQVIRHTTIPVLVMPYNHQAH</sequence>
<dbReference type="SUPFAM" id="SSF52402">
    <property type="entry name" value="Adenine nucleotide alpha hydrolases-like"/>
    <property type="match status" value="1"/>
</dbReference>
<dbReference type="GO" id="GO:0005737">
    <property type="term" value="C:cytoplasm"/>
    <property type="evidence" value="ECO:0007669"/>
    <property type="project" value="UniProtKB-SubCell"/>
</dbReference>
<name>A0A1T3D2G9_9FLAO</name>
<evidence type="ECO:0000256" key="1">
    <source>
        <dbReference type="ARBA" id="ARBA00008791"/>
    </source>
</evidence>